<dbReference type="Proteomes" id="UP001233172">
    <property type="component" value="Unassembled WGS sequence"/>
</dbReference>
<name>A0AAD8FF01_BIOPF</name>
<dbReference type="EMBL" id="JASAOG010000030">
    <property type="protein sequence ID" value="KAK0061428.1"/>
    <property type="molecule type" value="Genomic_DNA"/>
</dbReference>
<evidence type="ECO:0000313" key="1">
    <source>
        <dbReference type="EMBL" id="KAK0061428.1"/>
    </source>
</evidence>
<proteinExistence type="predicted"/>
<protein>
    <submittedName>
        <fullName evidence="1">Uncharacterized protein</fullName>
    </submittedName>
</protein>
<keyword evidence="2" id="KW-1185">Reference proteome</keyword>
<accession>A0AAD8FF01</accession>
<reference evidence="1" key="1">
    <citation type="journal article" date="2023" name="PLoS Negl. Trop. Dis.">
        <title>A genome sequence for Biomphalaria pfeifferi, the major vector snail for the human-infecting parasite Schistosoma mansoni.</title>
        <authorList>
            <person name="Bu L."/>
            <person name="Lu L."/>
            <person name="Laidemitt M.R."/>
            <person name="Zhang S.M."/>
            <person name="Mutuku M."/>
            <person name="Mkoji G."/>
            <person name="Steinauer M."/>
            <person name="Loker E.S."/>
        </authorList>
    </citation>
    <scope>NUCLEOTIDE SEQUENCE</scope>
    <source>
        <strain evidence="1">KasaAsao</strain>
    </source>
</reference>
<gene>
    <name evidence="1" type="ORF">Bpfe_009234</name>
</gene>
<organism evidence="1 2">
    <name type="scientific">Biomphalaria pfeifferi</name>
    <name type="common">Bloodfluke planorb</name>
    <name type="synonym">Freshwater snail</name>
    <dbReference type="NCBI Taxonomy" id="112525"/>
    <lineage>
        <taxon>Eukaryota</taxon>
        <taxon>Metazoa</taxon>
        <taxon>Spiralia</taxon>
        <taxon>Lophotrochozoa</taxon>
        <taxon>Mollusca</taxon>
        <taxon>Gastropoda</taxon>
        <taxon>Heterobranchia</taxon>
        <taxon>Euthyneura</taxon>
        <taxon>Panpulmonata</taxon>
        <taxon>Hygrophila</taxon>
        <taxon>Lymnaeoidea</taxon>
        <taxon>Planorbidae</taxon>
        <taxon>Biomphalaria</taxon>
    </lineage>
</organism>
<sequence>MRFRRLETMRHALQTGVTVVQSSNLPPAAPSQPARGCLSLPICKKLPLPSDLQEAVSPSRPARGCLSIPTCKRLFLPSDLQEAFSPSRPARGCLSIPTCKRLGLGRNDVSFPNQYLSLRKLGLRKKNAALTRFNCIAEN</sequence>
<evidence type="ECO:0000313" key="2">
    <source>
        <dbReference type="Proteomes" id="UP001233172"/>
    </source>
</evidence>
<comment type="caution">
    <text evidence="1">The sequence shown here is derived from an EMBL/GenBank/DDBJ whole genome shotgun (WGS) entry which is preliminary data.</text>
</comment>
<dbReference type="AlphaFoldDB" id="A0AAD8FF01"/>
<reference evidence="1" key="2">
    <citation type="submission" date="2023-04" db="EMBL/GenBank/DDBJ databases">
        <authorList>
            <person name="Bu L."/>
            <person name="Lu L."/>
            <person name="Laidemitt M.R."/>
            <person name="Zhang S.M."/>
            <person name="Mutuku M."/>
            <person name="Mkoji G."/>
            <person name="Steinauer M."/>
            <person name="Loker E.S."/>
        </authorList>
    </citation>
    <scope>NUCLEOTIDE SEQUENCE</scope>
    <source>
        <strain evidence="1">KasaAsao</strain>
        <tissue evidence="1">Whole Snail</tissue>
    </source>
</reference>